<keyword evidence="2" id="KW-0328">Glycosyltransferase</keyword>
<organism evidence="5 6">
    <name type="scientific">Dreissena polymorpha</name>
    <name type="common">Zebra mussel</name>
    <name type="synonym">Mytilus polymorpha</name>
    <dbReference type="NCBI Taxonomy" id="45954"/>
    <lineage>
        <taxon>Eukaryota</taxon>
        <taxon>Metazoa</taxon>
        <taxon>Spiralia</taxon>
        <taxon>Lophotrochozoa</taxon>
        <taxon>Mollusca</taxon>
        <taxon>Bivalvia</taxon>
        <taxon>Autobranchia</taxon>
        <taxon>Heteroconchia</taxon>
        <taxon>Euheterodonta</taxon>
        <taxon>Imparidentia</taxon>
        <taxon>Neoheterodontei</taxon>
        <taxon>Myida</taxon>
        <taxon>Dreissenoidea</taxon>
        <taxon>Dreissenidae</taxon>
        <taxon>Dreissena</taxon>
    </lineage>
</organism>
<keyword evidence="6" id="KW-1185">Reference proteome</keyword>
<name>A0A9D4GK62_DREPO</name>
<protein>
    <recommendedName>
        <fullName evidence="7">Glycosyltransferase 8 domain-containing protein 1</fullName>
    </recommendedName>
</protein>
<accession>A0A9D4GK62</accession>
<dbReference type="GO" id="GO:0005794">
    <property type="term" value="C:Golgi apparatus"/>
    <property type="evidence" value="ECO:0007669"/>
    <property type="project" value="TreeGrafter"/>
</dbReference>
<reference evidence="5" key="1">
    <citation type="journal article" date="2019" name="bioRxiv">
        <title>The Genome of the Zebra Mussel, Dreissena polymorpha: A Resource for Invasive Species Research.</title>
        <authorList>
            <person name="McCartney M.A."/>
            <person name="Auch B."/>
            <person name="Kono T."/>
            <person name="Mallez S."/>
            <person name="Zhang Y."/>
            <person name="Obille A."/>
            <person name="Becker A."/>
            <person name="Abrahante J.E."/>
            <person name="Garbe J."/>
            <person name="Badalamenti J.P."/>
            <person name="Herman A."/>
            <person name="Mangelson H."/>
            <person name="Liachko I."/>
            <person name="Sullivan S."/>
            <person name="Sone E.D."/>
            <person name="Koren S."/>
            <person name="Silverstein K.A.T."/>
            <person name="Beckman K.B."/>
            <person name="Gohl D.M."/>
        </authorList>
    </citation>
    <scope>NUCLEOTIDE SEQUENCE</scope>
    <source>
        <strain evidence="5">Duluth1</strain>
        <tissue evidence="5">Whole animal</tissue>
    </source>
</reference>
<dbReference type="Pfam" id="PF01501">
    <property type="entry name" value="Glyco_transf_8"/>
    <property type="match status" value="1"/>
</dbReference>
<gene>
    <name evidence="5" type="ORF">DPMN_119943</name>
</gene>
<keyword evidence="3" id="KW-0808">Transferase</keyword>
<evidence type="ECO:0000256" key="3">
    <source>
        <dbReference type="ARBA" id="ARBA00022679"/>
    </source>
</evidence>
<dbReference type="OrthoDB" id="411524at2759"/>
<dbReference type="InterPro" id="IPR029044">
    <property type="entry name" value="Nucleotide-diphossugar_trans"/>
</dbReference>
<comment type="similarity">
    <text evidence="1">Belongs to the glycosyltransferase 8 family.</text>
</comment>
<evidence type="ECO:0000256" key="4">
    <source>
        <dbReference type="ARBA" id="ARBA00022723"/>
    </source>
</evidence>
<evidence type="ECO:0000256" key="2">
    <source>
        <dbReference type="ARBA" id="ARBA00022676"/>
    </source>
</evidence>
<proteinExistence type="inferred from homology"/>
<sequence length="371" mass="43031">MAFSFSRKVLLVLGVVWLIVLLCLWFPDLMPLPSFIKQRALGHTKVDAENGGPFLHAQAFQMARFNKSALDQGDIIHVCITSDENTLGGMVALVNSIDLNTRHPVMFHLVVDQNSLAHIKTWIEGSRLRDIMYEVKAFPEEWVAGKIQLRGSRPELGKPLNYARYYMPRLFPDLHGRIIFIDDDAIVQGDLYDLYTMELKSNTWAAFSDDCTGSNKRITMMKNVYSEYIDFKNKQVQLQDMSPMECSFNSGVYVTEMDLWRKNNITEQLERWMTLNTVEEVYGNEKGGGGSQPPMMLVFYKKYTHLDPNWHVRYLGWTRGTSYTAPFLRQAKLLHWNGPIKPWARASQHSNIWDRYFIQDPMKRFVPVRKS</sequence>
<dbReference type="EMBL" id="JAIWYP010000005">
    <property type="protein sequence ID" value="KAH3818337.1"/>
    <property type="molecule type" value="Genomic_DNA"/>
</dbReference>
<keyword evidence="4" id="KW-0479">Metal-binding</keyword>
<dbReference type="AlphaFoldDB" id="A0A9D4GK62"/>
<dbReference type="GO" id="GO:0016757">
    <property type="term" value="F:glycosyltransferase activity"/>
    <property type="evidence" value="ECO:0007669"/>
    <property type="project" value="UniProtKB-KW"/>
</dbReference>
<comment type="caution">
    <text evidence="5">The sequence shown here is derived from an EMBL/GenBank/DDBJ whole genome shotgun (WGS) entry which is preliminary data.</text>
</comment>
<dbReference type="Gene3D" id="3.90.550.10">
    <property type="entry name" value="Spore Coat Polysaccharide Biosynthesis Protein SpsA, Chain A"/>
    <property type="match status" value="1"/>
</dbReference>
<dbReference type="InterPro" id="IPR002495">
    <property type="entry name" value="Glyco_trans_8"/>
</dbReference>
<dbReference type="InterPro" id="IPR050748">
    <property type="entry name" value="Glycosyltrans_8_dom-fam"/>
</dbReference>
<evidence type="ECO:0000313" key="5">
    <source>
        <dbReference type="EMBL" id="KAH3818337.1"/>
    </source>
</evidence>
<evidence type="ECO:0000313" key="6">
    <source>
        <dbReference type="Proteomes" id="UP000828390"/>
    </source>
</evidence>
<dbReference type="SUPFAM" id="SSF53448">
    <property type="entry name" value="Nucleotide-diphospho-sugar transferases"/>
    <property type="match status" value="1"/>
</dbReference>
<dbReference type="PANTHER" id="PTHR13778:SF47">
    <property type="entry name" value="LIPOPOLYSACCHARIDE 1,3-GALACTOSYLTRANSFERASE"/>
    <property type="match status" value="1"/>
</dbReference>
<evidence type="ECO:0000256" key="1">
    <source>
        <dbReference type="ARBA" id="ARBA00006351"/>
    </source>
</evidence>
<evidence type="ECO:0008006" key="7">
    <source>
        <dbReference type="Google" id="ProtNLM"/>
    </source>
</evidence>
<dbReference type="Proteomes" id="UP000828390">
    <property type="component" value="Unassembled WGS sequence"/>
</dbReference>
<reference evidence="5" key="2">
    <citation type="submission" date="2020-11" db="EMBL/GenBank/DDBJ databases">
        <authorList>
            <person name="McCartney M.A."/>
            <person name="Auch B."/>
            <person name="Kono T."/>
            <person name="Mallez S."/>
            <person name="Becker A."/>
            <person name="Gohl D.M."/>
            <person name="Silverstein K.A.T."/>
            <person name="Koren S."/>
            <person name="Bechman K.B."/>
            <person name="Herman A."/>
            <person name="Abrahante J.E."/>
            <person name="Garbe J."/>
        </authorList>
    </citation>
    <scope>NUCLEOTIDE SEQUENCE</scope>
    <source>
        <strain evidence="5">Duluth1</strain>
        <tissue evidence="5">Whole animal</tissue>
    </source>
</reference>
<dbReference type="PANTHER" id="PTHR13778">
    <property type="entry name" value="GLYCOSYLTRANSFERASE 8 DOMAIN-CONTAINING PROTEIN"/>
    <property type="match status" value="1"/>
</dbReference>
<dbReference type="GO" id="GO:0046872">
    <property type="term" value="F:metal ion binding"/>
    <property type="evidence" value="ECO:0007669"/>
    <property type="project" value="UniProtKB-KW"/>
</dbReference>